<comment type="caution">
    <text evidence="1">The sequence shown here is derived from an EMBL/GenBank/DDBJ whole genome shotgun (WGS) entry which is preliminary data.</text>
</comment>
<protein>
    <submittedName>
        <fullName evidence="1">Uncharacterized protein</fullName>
    </submittedName>
</protein>
<evidence type="ECO:0000313" key="2">
    <source>
        <dbReference type="Proteomes" id="UP000054404"/>
    </source>
</evidence>
<organism evidence="1 2">
    <name type="scientific">Trueperella bernardiae</name>
    <dbReference type="NCBI Taxonomy" id="59561"/>
    <lineage>
        <taxon>Bacteria</taxon>
        <taxon>Bacillati</taxon>
        <taxon>Actinomycetota</taxon>
        <taxon>Actinomycetes</taxon>
        <taxon>Actinomycetales</taxon>
        <taxon>Actinomycetaceae</taxon>
        <taxon>Trueperella</taxon>
    </lineage>
</organism>
<dbReference type="EMBL" id="LNIZ01000003">
    <property type="protein sequence ID" value="KTF04193.1"/>
    <property type="molecule type" value="Genomic_DNA"/>
</dbReference>
<dbReference type="RefSeq" id="WP_062613217.1">
    <property type="nucleotide sequence ID" value="NZ_LNIZ01000003.1"/>
</dbReference>
<dbReference type="PATRIC" id="fig|59561.3.peg.706"/>
<evidence type="ECO:0000313" key="1">
    <source>
        <dbReference type="EMBL" id="KTF04193.1"/>
    </source>
</evidence>
<proteinExistence type="predicted"/>
<dbReference type="AlphaFoldDB" id="A0A0W1KJL2"/>
<sequence length="63" mass="6612">MTDKKDGHWGMSYFADKGGKATGKADDAARPVCAPAAPESPVKGAEPEGHWGVSYFASKADEE</sequence>
<dbReference type="STRING" id="59561.AQZ59_00713"/>
<reference evidence="1 2" key="1">
    <citation type="submission" date="2015-11" db="EMBL/GenBank/DDBJ databases">
        <title>Draft Genome Sequence of the Type Strain Trueperella bernardiae LCDC 89-0504T, Isolated from Blood Culture.</title>
        <authorList>
            <person name="Bernier A.-M."/>
            <person name="Bernard K."/>
        </authorList>
    </citation>
    <scope>NUCLEOTIDE SEQUENCE [LARGE SCALE GENOMIC DNA]</scope>
    <source>
        <strain evidence="1 2">LCDC 89-0504</strain>
    </source>
</reference>
<name>A0A0W1KJL2_9ACTO</name>
<gene>
    <name evidence="1" type="ORF">AQZ59_00713</name>
</gene>
<dbReference type="Proteomes" id="UP000054404">
    <property type="component" value="Unassembled WGS sequence"/>
</dbReference>
<accession>A0A0W1KJL2</accession>
<keyword evidence="2" id="KW-1185">Reference proteome</keyword>